<name>A0A1X7SY77_AMPQE</name>
<reference evidence="2" key="1">
    <citation type="submission" date="2017-05" db="UniProtKB">
        <authorList>
            <consortium name="EnsemblMetazoa"/>
        </authorList>
    </citation>
    <scope>IDENTIFICATION</scope>
</reference>
<proteinExistence type="predicted"/>
<protein>
    <submittedName>
        <fullName evidence="2">Uncharacterized protein</fullName>
    </submittedName>
</protein>
<dbReference type="OrthoDB" id="6066489at2759"/>
<dbReference type="AlphaFoldDB" id="A0A1X7SY77"/>
<evidence type="ECO:0000313" key="2">
    <source>
        <dbReference type="EnsemblMetazoa" id="Aqu2.1.07112_001"/>
    </source>
</evidence>
<feature type="region of interest" description="Disordered" evidence="1">
    <location>
        <begin position="68"/>
        <end position="93"/>
    </location>
</feature>
<dbReference type="InParanoid" id="A0A1X7SY77"/>
<feature type="compositionally biased region" description="Basic and acidic residues" evidence="1">
    <location>
        <begin position="73"/>
        <end position="93"/>
    </location>
</feature>
<organism evidence="2">
    <name type="scientific">Amphimedon queenslandica</name>
    <name type="common">Sponge</name>
    <dbReference type="NCBI Taxonomy" id="400682"/>
    <lineage>
        <taxon>Eukaryota</taxon>
        <taxon>Metazoa</taxon>
        <taxon>Porifera</taxon>
        <taxon>Demospongiae</taxon>
        <taxon>Heteroscleromorpha</taxon>
        <taxon>Haplosclerida</taxon>
        <taxon>Niphatidae</taxon>
        <taxon>Amphimedon</taxon>
    </lineage>
</organism>
<sequence length="143" mass="17274">MEKYKTQVKQMEDLVERIKLKEAENAIYKQDFETERNDRQRIHYEYEELKLKCEELKANDEQLIELKSMKSKKQSDSELKTNQEQLTELKSKQQSDIELARMKQMLDNKEELLRSYDQEKASLKLQLEALKNECERLKRANKV</sequence>
<dbReference type="Gene3D" id="1.20.5.990">
    <property type="entry name" value="Nemo cc2-lz domain - 1d5 darpin complex"/>
    <property type="match status" value="1"/>
</dbReference>
<dbReference type="EnsemblMetazoa" id="Aqu2.1.07112_001">
    <property type="protein sequence ID" value="Aqu2.1.07112_001"/>
    <property type="gene ID" value="Aqu2.1.07112"/>
</dbReference>
<evidence type="ECO:0000256" key="1">
    <source>
        <dbReference type="SAM" id="MobiDB-lite"/>
    </source>
</evidence>
<accession>A0A1X7SY77</accession>